<keyword evidence="3" id="KW-1185">Reference proteome</keyword>
<feature type="compositionally biased region" description="Gly residues" evidence="1">
    <location>
        <begin position="22"/>
        <end position="31"/>
    </location>
</feature>
<evidence type="ECO:0000313" key="2">
    <source>
        <dbReference type="EMBL" id="OAD54903.1"/>
    </source>
</evidence>
<name>A0A310S911_9HYME</name>
<reference evidence="2 3" key="1">
    <citation type="submission" date="2015-07" db="EMBL/GenBank/DDBJ databases">
        <title>The genome of Eufriesea mexicana.</title>
        <authorList>
            <person name="Pan H."/>
            <person name="Kapheim K."/>
        </authorList>
    </citation>
    <scope>NUCLEOTIDE SEQUENCE [LARGE SCALE GENOMIC DNA]</scope>
    <source>
        <strain evidence="2">0111107269</strain>
        <tissue evidence="2">Whole body</tissue>
    </source>
</reference>
<dbReference type="AlphaFoldDB" id="A0A310S911"/>
<organism evidence="2 3">
    <name type="scientific">Eufriesea mexicana</name>
    <dbReference type="NCBI Taxonomy" id="516756"/>
    <lineage>
        <taxon>Eukaryota</taxon>
        <taxon>Metazoa</taxon>
        <taxon>Ecdysozoa</taxon>
        <taxon>Arthropoda</taxon>
        <taxon>Hexapoda</taxon>
        <taxon>Insecta</taxon>
        <taxon>Pterygota</taxon>
        <taxon>Neoptera</taxon>
        <taxon>Endopterygota</taxon>
        <taxon>Hymenoptera</taxon>
        <taxon>Apocrita</taxon>
        <taxon>Aculeata</taxon>
        <taxon>Apoidea</taxon>
        <taxon>Anthophila</taxon>
        <taxon>Apidae</taxon>
        <taxon>Eufriesea</taxon>
    </lineage>
</organism>
<evidence type="ECO:0000313" key="3">
    <source>
        <dbReference type="Proteomes" id="UP000250275"/>
    </source>
</evidence>
<accession>A0A310S911</accession>
<protein>
    <submittedName>
        <fullName evidence="2">Uncharacterized protein</fullName>
    </submittedName>
</protein>
<feature type="region of interest" description="Disordered" evidence="1">
    <location>
        <begin position="18"/>
        <end position="42"/>
    </location>
</feature>
<evidence type="ECO:0000256" key="1">
    <source>
        <dbReference type="SAM" id="MobiDB-lite"/>
    </source>
</evidence>
<dbReference type="EMBL" id="KQ763631">
    <property type="protein sequence ID" value="OAD54903.1"/>
    <property type="molecule type" value="Genomic_DNA"/>
</dbReference>
<feature type="region of interest" description="Disordered" evidence="1">
    <location>
        <begin position="211"/>
        <end position="269"/>
    </location>
</feature>
<proteinExistence type="predicted"/>
<dbReference type="Proteomes" id="UP000250275">
    <property type="component" value="Unassembled WGS sequence"/>
</dbReference>
<sequence>MDKKKYVKLGDLGEGNFRNFGRGEGSKGGNEGADEGHFVSVRPGQDEGGRVWRVWRMCVSSLSFAAVAAKGLDGPKSVRAASVKKSVPERTYAVIVKPRDKSMKMTSEEVKQKAMKNVSASVNVRVNAELLKLSSVHGKVGKKPPTRAQEKLFPRETPSCGKVVMTAKGSRKLSETLVRNITARSQTNPRHDIDDSQCHSGDNACWPALTAGRPCRGPRATATDEDARRQAGTSGLELSGTGYGHARTRRRRRDTPYRTRTDVSGTPFC</sequence>
<gene>
    <name evidence="2" type="ORF">WN48_05898</name>
</gene>